<protein>
    <recommendedName>
        <fullName evidence="1">F-box domain-containing protein</fullName>
    </recommendedName>
</protein>
<evidence type="ECO:0000259" key="1">
    <source>
        <dbReference type="PROSITE" id="PS50181"/>
    </source>
</evidence>
<evidence type="ECO:0000313" key="3">
    <source>
        <dbReference type="Proteomes" id="UP001373714"/>
    </source>
</evidence>
<gene>
    <name evidence="2" type="ORF">TWF730_008439</name>
</gene>
<dbReference type="InterPro" id="IPR032675">
    <property type="entry name" value="LRR_dom_sf"/>
</dbReference>
<dbReference type="InterPro" id="IPR001810">
    <property type="entry name" value="F-box_dom"/>
</dbReference>
<comment type="caution">
    <text evidence="2">The sequence shown here is derived from an EMBL/GenBank/DDBJ whole genome shotgun (WGS) entry which is preliminary data.</text>
</comment>
<name>A0AAV9V3J8_9PEZI</name>
<feature type="domain" description="F-box" evidence="1">
    <location>
        <begin position="27"/>
        <end position="73"/>
    </location>
</feature>
<reference evidence="2 3" key="1">
    <citation type="submission" date="2019-10" db="EMBL/GenBank/DDBJ databases">
        <authorList>
            <person name="Palmer J.M."/>
        </authorList>
    </citation>
    <scope>NUCLEOTIDE SEQUENCE [LARGE SCALE GENOMIC DNA]</scope>
    <source>
        <strain evidence="2 3">TWF730</strain>
    </source>
</reference>
<organism evidence="2 3">
    <name type="scientific">Orbilia blumenaviensis</name>
    <dbReference type="NCBI Taxonomy" id="1796055"/>
    <lineage>
        <taxon>Eukaryota</taxon>
        <taxon>Fungi</taxon>
        <taxon>Dikarya</taxon>
        <taxon>Ascomycota</taxon>
        <taxon>Pezizomycotina</taxon>
        <taxon>Orbiliomycetes</taxon>
        <taxon>Orbiliales</taxon>
        <taxon>Orbiliaceae</taxon>
        <taxon>Orbilia</taxon>
    </lineage>
</organism>
<dbReference type="Gene3D" id="3.80.10.10">
    <property type="entry name" value="Ribonuclease Inhibitor"/>
    <property type="match status" value="1"/>
</dbReference>
<keyword evidence="3" id="KW-1185">Reference proteome</keyword>
<dbReference type="AlphaFoldDB" id="A0AAV9V3J8"/>
<dbReference type="Proteomes" id="UP001373714">
    <property type="component" value="Unassembled WGS sequence"/>
</dbReference>
<evidence type="ECO:0000313" key="2">
    <source>
        <dbReference type="EMBL" id="KAK6354019.1"/>
    </source>
</evidence>
<dbReference type="InterPro" id="IPR036047">
    <property type="entry name" value="F-box-like_dom_sf"/>
</dbReference>
<proteinExistence type="predicted"/>
<dbReference type="SUPFAM" id="SSF81383">
    <property type="entry name" value="F-box domain"/>
    <property type="match status" value="1"/>
</dbReference>
<dbReference type="SUPFAM" id="SSF52047">
    <property type="entry name" value="RNI-like"/>
    <property type="match status" value="1"/>
</dbReference>
<sequence length="546" mass="61560">MAAYDPSLDFPEDYSQQNTLSGSPPDNRGIAILPPELLRDIVFRLGSRGNVASLALVCKAMYSFVNPILWQEIIIVVNWGGDISKKYTCSLLLTDGQEKNLVYTRTFGLVEKCRNLWRGDKAMEYTRLRTRLILKKLIPFRLNKFIWDTDIFLDLQTQCILKKHKYLTSLSLSECWVIEGSMHNRWPIFDRKCLTEIQATGIGSTKQLDTILTCLRQNCNNLKSVKFGFGVVGPRILDFLQPEENRGNDVDPSGFGFNLLKNLEIVGIDNWDHFTQKVGSRFPSFQFCKKIQHIRVCMGGCGDALIHSLHVNEIQPTSLHLSMYSGSLDDLSAFLGSLTGVVELRLQIGCDNDQTARSIDLSTMDKTLKRLFLVWGIEKIICPSSLQQIKSLSRFEALEELAVSVHAGRIFETAPGFPALRLLWLLEVFQASISSKSSNADEVSRDFELDNKCSYDTFESIHEACLGGSVLPPKLRLFATGYNRYEMSPQHVAHVHNQPALLPLSGTEILTKRFSFVDINSLFGDFEMFKTVKNSSLTDLGEISTI</sequence>
<dbReference type="PROSITE" id="PS50181">
    <property type="entry name" value="FBOX"/>
    <property type="match status" value="1"/>
</dbReference>
<dbReference type="Pfam" id="PF12937">
    <property type="entry name" value="F-box-like"/>
    <property type="match status" value="1"/>
</dbReference>
<dbReference type="EMBL" id="JAVHNS010000005">
    <property type="protein sequence ID" value="KAK6354019.1"/>
    <property type="molecule type" value="Genomic_DNA"/>
</dbReference>
<accession>A0AAV9V3J8</accession>